<organism evidence="1 2">
    <name type="scientific">Ligilactobacillus salivarius</name>
    <dbReference type="NCBI Taxonomy" id="1624"/>
    <lineage>
        <taxon>Bacteria</taxon>
        <taxon>Bacillati</taxon>
        <taxon>Bacillota</taxon>
        <taxon>Bacilli</taxon>
        <taxon>Lactobacillales</taxon>
        <taxon>Lactobacillaceae</taxon>
        <taxon>Ligilactobacillus</taxon>
    </lineage>
</organism>
<protein>
    <submittedName>
        <fullName evidence="1">Uncharacterized protein</fullName>
    </submittedName>
</protein>
<comment type="caution">
    <text evidence="1">The sequence shown here is derived from an EMBL/GenBank/DDBJ whole genome shotgun (WGS) entry which is preliminary data.</text>
</comment>
<proteinExistence type="predicted"/>
<sequence>MKEGKKVTEIKKIGAATPIKLSSDYQKEIIRNITNLKNMESIQLYIYINILFTVPHLEQEQYEFLKKLESIYGRYDDG</sequence>
<dbReference type="EMBL" id="NBEB01000044">
    <property type="protein sequence ID" value="OQQ84109.1"/>
    <property type="molecule type" value="Genomic_DNA"/>
</dbReference>
<dbReference type="AlphaFoldDB" id="A0A1V9R0V7"/>
<accession>A0A1V9R0V7</accession>
<name>A0A1V9R0V7_9LACO</name>
<dbReference type="Proteomes" id="UP000192638">
    <property type="component" value="Unassembled WGS sequence"/>
</dbReference>
<evidence type="ECO:0000313" key="1">
    <source>
        <dbReference type="EMBL" id="OQQ84109.1"/>
    </source>
</evidence>
<reference evidence="1 2" key="1">
    <citation type="submission" date="2017-03" db="EMBL/GenBank/DDBJ databases">
        <title>Phylogenomics and comparative genomics of Lactobacillus salivarius, a mammalian gut commensal.</title>
        <authorList>
            <person name="Harris H.M."/>
        </authorList>
    </citation>
    <scope>NUCLEOTIDE SEQUENCE [LARGE SCALE GENOMIC DNA]</scope>
    <source>
        <strain evidence="1 2">LMG 14477</strain>
    </source>
</reference>
<gene>
    <name evidence="1" type="ORF">B6U60_04430</name>
</gene>
<evidence type="ECO:0000313" key="2">
    <source>
        <dbReference type="Proteomes" id="UP000192638"/>
    </source>
</evidence>